<evidence type="ECO:0000313" key="1">
    <source>
        <dbReference type="EMBL" id="GHO57606.1"/>
    </source>
</evidence>
<dbReference type="EMBL" id="BNJG01000002">
    <property type="protein sequence ID" value="GHO57606.1"/>
    <property type="molecule type" value="Genomic_DNA"/>
</dbReference>
<proteinExistence type="predicted"/>
<reference evidence="1 2" key="1">
    <citation type="journal article" date="2021" name="Int. J. Syst. Evol. Microbiol.">
        <title>Reticulibacter mediterranei gen. nov., sp. nov., within the new family Reticulibacteraceae fam. nov., and Ktedonospora formicarum gen. nov., sp. nov., Ktedonobacter robiniae sp. nov., Dictyobacter formicarum sp. nov. and Dictyobacter arantiisoli sp. nov., belonging to the class Ktedonobacteria.</title>
        <authorList>
            <person name="Yabe S."/>
            <person name="Zheng Y."/>
            <person name="Wang C.M."/>
            <person name="Sakai Y."/>
            <person name="Abe K."/>
            <person name="Yokota A."/>
            <person name="Donadio S."/>
            <person name="Cavaletti L."/>
            <person name="Monciardini P."/>
        </authorList>
    </citation>
    <scope>NUCLEOTIDE SEQUENCE [LARGE SCALE GENOMIC DNA]</scope>
    <source>
        <strain evidence="1 2">SOSP1-30</strain>
    </source>
</reference>
<evidence type="ECO:0000313" key="2">
    <source>
        <dbReference type="Proteomes" id="UP000654345"/>
    </source>
</evidence>
<accession>A0ABQ3UXK3</accession>
<sequence length="58" mass="6434">MSLQQSIHLPSPQGLLFFEKNEHPAHDKPSHLLSDFKKCSSIGNSCPFVQLLSCLIGQ</sequence>
<organism evidence="1 2">
    <name type="scientific">Ktedonobacter robiniae</name>
    <dbReference type="NCBI Taxonomy" id="2778365"/>
    <lineage>
        <taxon>Bacteria</taxon>
        <taxon>Bacillati</taxon>
        <taxon>Chloroflexota</taxon>
        <taxon>Ktedonobacteria</taxon>
        <taxon>Ktedonobacterales</taxon>
        <taxon>Ktedonobacteraceae</taxon>
        <taxon>Ktedonobacter</taxon>
    </lineage>
</organism>
<protein>
    <submittedName>
        <fullName evidence="1">Uncharacterized protein</fullName>
    </submittedName>
</protein>
<name>A0ABQ3UXK3_9CHLR</name>
<gene>
    <name evidence="1" type="ORF">KSB_60810</name>
</gene>
<comment type="caution">
    <text evidence="1">The sequence shown here is derived from an EMBL/GenBank/DDBJ whole genome shotgun (WGS) entry which is preliminary data.</text>
</comment>
<dbReference type="Proteomes" id="UP000654345">
    <property type="component" value="Unassembled WGS sequence"/>
</dbReference>
<keyword evidence="2" id="KW-1185">Reference proteome</keyword>